<sequence length="216" mass="25056">MDSQTHNLRISNQDLERDRHQNLINLYDPRVPQRIRQIVLTMLDYVCRVVMQVHMRQVAIQRNFQYDLYLARLRQRGHMDVDGNFWSELDDLPEYIPVEFNTNTPGATMENVTENMGTGISSGPSTVEYRSAHESSVEHLWNEIEMRRKDKEARKNMTQNQKSDVDEEEAAKSGVSSGPKSVHEFVDEPVKEDVGTSRQQNHVVQSPSKAKQQKME</sequence>
<dbReference type="EMBL" id="JACEIK010001841">
    <property type="protein sequence ID" value="MCD7472554.1"/>
    <property type="molecule type" value="Genomic_DNA"/>
</dbReference>
<comment type="caution">
    <text evidence="2">The sequence shown here is derived from an EMBL/GenBank/DDBJ whole genome shotgun (WGS) entry which is preliminary data.</text>
</comment>
<evidence type="ECO:0000256" key="1">
    <source>
        <dbReference type="SAM" id="MobiDB-lite"/>
    </source>
</evidence>
<evidence type="ECO:0000313" key="2">
    <source>
        <dbReference type="EMBL" id="MCD7472554.1"/>
    </source>
</evidence>
<protein>
    <submittedName>
        <fullName evidence="2">Uncharacterized protein</fullName>
    </submittedName>
</protein>
<proteinExistence type="predicted"/>
<accession>A0ABS8TPR2</accession>
<keyword evidence="3" id="KW-1185">Reference proteome</keyword>
<dbReference type="Proteomes" id="UP000823775">
    <property type="component" value="Unassembled WGS sequence"/>
</dbReference>
<reference evidence="2 3" key="1">
    <citation type="journal article" date="2021" name="BMC Genomics">
        <title>Datura genome reveals duplications of psychoactive alkaloid biosynthetic genes and high mutation rate following tissue culture.</title>
        <authorList>
            <person name="Rajewski A."/>
            <person name="Carter-House D."/>
            <person name="Stajich J."/>
            <person name="Litt A."/>
        </authorList>
    </citation>
    <scope>NUCLEOTIDE SEQUENCE [LARGE SCALE GENOMIC DNA]</scope>
    <source>
        <strain evidence="2">AR-01</strain>
    </source>
</reference>
<feature type="region of interest" description="Disordered" evidence="1">
    <location>
        <begin position="151"/>
        <end position="216"/>
    </location>
</feature>
<evidence type="ECO:0000313" key="3">
    <source>
        <dbReference type="Proteomes" id="UP000823775"/>
    </source>
</evidence>
<feature type="compositionally biased region" description="Polar residues" evidence="1">
    <location>
        <begin position="196"/>
        <end position="210"/>
    </location>
</feature>
<feature type="compositionally biased region" description="Basic and acidic residues" evidence="1">
    <location>
        <begin position="181"/>
        <end position="195"/>
    </location>
</feature>
<organism evidence="2 3">
    <name type="scientific">Datura stramonium</name>
    <name type="common">Jimsonweed</name>
    <name type="synonym">Common thornapple</name>
    <dbReference type="NCBI Taxonomy" id="4076"/>
    <lineage>
        <taxon>Eukaryota</taxon>
        <taxon>Viridiplantae</taxon>
        <taxon>Streptophyta</taxon>
        <taxon>Embryophyta</taxon>
        <taxon>Tracheophyta</taxon>
        <taxon>Spermatophyta</taxon>
        <taxon>Magnoliopsida</taxon>
        <taxon>eudicotyledons</taxon>
        <taxon>Gunneridae</taxon>
        <taxon>Pentapetalae</taxon>
        <taxon>asterids</taxon>
        <taxon>lamiids</taxon>
        <taxon>Solanales</taxon>
        <taxon>Solanaceae</taxon>
        <taxon>Solanoideae</taxon>
        <taxon>Datureae</taxon>
        <taxon>Datura</taxon>
    </lineage>
</organism>
<name>A0ABS8TPR2_DATST</name>
<gene>
    <name evidence="2" type="ORF">HAX54_013824</name>
</gene>